<accession>A0ABN0Z7C3</accession>
<gene>
    <name evidence="1" type="ORF">GCM10008983_12570</name>
</gene>
<dbReference type="Pfam" id="PF25846">
    <property type="entry name" value="YmzB"/>
    <property type="match status" value="1"/>
</dbReference>
<protein>
    <submittedName>
        <fullName evidence="1">Uncharacterized protein</fullName>
    </submittedName>
</protein>
<dbReference type="Proteomes" id="UP001501459">
    <property type="component" value="Unassembled WGS sequence"/>
</dbReference>
<dbReference type="EMBL" id="BAAADM010000032">
    <property type="protein sequence ID" value="GAA0437265.1"/>
    <property type="molecule type" value="Genomic_DNA"/>
</dbReference>
<reference evidence="1 2" key="1">
    <citation type="journal article" date="2019" name="Int. J. Syst. Evol. Microbiol.">
        <title>The Global Catalogue of Microorganisms (GCM) 10K type strain sequencing project: providing services to taxonomists for standard genome sequencing and annotation.</title>
        <authorList>
            <consortium name="The Broad Institute Genomics Platform"/>
            <consortium name="The Broad Institute Genome Sequencing Center for Infectious Disease"/>
            <person name="Wu L."/>
            <person name="Ma J."/>
        </authorList>
    </citation>
    <scope>NUCLEOTIDE SEQUENCE [LARGE SCALE GENOMIC DNA]</scope>
    <source>
        <strain evidence="1 2">JCM 12149</strain>
    </source>
</reference>
<comment type="caution">
    <text evidence="1">The sequence shown here is derived from an EMBL/GenBank/DDBJ whole genome shotgun (WGS) entry which is preliminary data.</text>
</comment>
<sequence length="115" mass="13487">MGLQFLTIESFNKLLQQWSGDRIKISKHEQYDLDEILMTLQAISYERNTRRLDDYVPMHTLQLNGNGTMETDAREPQELPSSLYDIPLDDHSLYEFDGNQFLISTSRGVYKIERV</sequence>
<dbReference type="RefSeq" id="WP_343751863.1">
    <property type="nucleotide sequence ID" value="NZ_BAAADM010000032.1"/>
</dbReference>
<dbReference type="InterPro" id="IPR058926">
    <property type="entry name" value="YmzB-like"/>
</dbReference>
<evidence type="ECO:0000313" key="2">
    <source>
        <dbReference type="Proteomes" id="UP001501459"/>
    </source>
</evidence>
<name>A0ABN0Z7C3_9BACI</name>
<proteinExistence type="predicted"/>
<evidence type="ECO:0000313" key="1">
    <source>
        <dbReference type="EMBL" id="GAA0437265.1"/>
    </source>
</evidence>
<keyword evidence="2" id="KW-1185">Reference proteome</keyword>
<organism evidence="1 2">
    <name type="scientific">Lentibacillus halophilus</name>
    <dbReference type="NCBI Taxonomy" id="295065"/>
    <lineage>
        <taxon>Bacteria</taxon>
        <taxon>Bacillati</taxon>
        <taxon>Bacillota</taxon>
        <taxon>Bacilli</taxon>
        <taxon>Bacillales</taxon>
        <taxon>Bacillaceae</taxon>
        <taxon>Lentibacillus</taxon>
    </lineage>
</organism>